<gene>
    <name evidence="9" type="primary">grpE_41</name>
    <name evidence="9" type="ORF">SDC9_117817</name>
</gene>
<evidence type="ECO:0000256" key="5">
    <source>
        <dbReference type="ARBA" id="ARBA00023016"/>
    </source>
</evidence>
<dbReference type="GO" id="GO:0005737">
    <property type="term" value="C:cytoplasm"/>
    <property type="evidence" value="ECO:0007669"/>
    <property type="project" value="UniProtKB-SubCell"/>
</dbReference>
<dbReference type="InterPro" id="IPR000740">
    <property type="entry name" value="GrpE"/>
</dbReference>
<dbReference type="GO" id="GO:0051087">
    <property type="term" value="F:protein-folding chaperone binding"/>
    <property type="evidence" value="ECO:0007669"/>
    <property type="project" value="InterPro"/>
</dbReference>
<keyword evidence="6" id="KW-0143">Chaperone</keyword>
<reference evidence="9" key="1">
    <citation type="submission" date="2019-08" db="EMBL/GenBank/DDBJ databases">
        <authorList>
            <person name="Kucharzyk K."/>
            <person name="Murdoch R.W."/>
            <person name="Higgins S."/>
            <person name="Loffler F."/>
        </authorList>
    </citation>
    <scope>NUCLEOTIDE SEQUENCE</scope>
</reference>
<dbReference type="NCBIfam" id="NF010738">
    <property type="entry name" value="PRK14140.1"/>
    <property type="match status" value="1"/>
</dbReference>
<dbReference type="EMBL" id="VSSQ01023743">
    <property type="protein sequence ID" value="MPM70856.1"/>
    <property type="molecule type" value="Genomic_DNA"/>
</dbReference>
<evidence type="ECO:0000256" key="8">
    <source>
        <dbReference type="SAM" id="MobiDB-lite"/>
    </source>
</evidence>
<dbReference type="PANTHER" id="PTHR21237">
    <property type="entry name" value="GRPE PROTEIN"/>
    <property type="match status" value="1"/>
</dbReference>
<dbReference type="PROSITE" id="PS01071">
    <property type="entry name" value="GRPE"/>
    <property type="match status" value="1"/>
</dbReference>
<evidence type="ECO:0000256" key="7">
    <source>
        <dbReference type="SAM" id="Coils"/>
    </source>
</evidence>
<comment type="subunit">
    <text evidence="3">Homodimer.</text>
</comment>
<feature type="region of interest" description="Disordered" evidence="8">
    <location>
        <begin position="1"/>
        <end position="32"/>
    </location>
</feature>
<protein>
    <submittedName>
        <fullName evidence="9">Protein GrpE</fullName>
    </submittedName>
</protein>
<proteinExistence type="inferred from homology"/>
<accession>A0A645BZ81</accession>
<keyword evidence="5" id="KW-0346">Stress response</keyword>
<dbReference type="AlphaFoldDB" id="A0A645BZ81"/>
<evidence type="ECO:0000256" key="3">
    <source>
        <dbReference type="ARBA" id="ARBA00011738"/>
    </source>
</evidence>
<dbReference type="HAMAP" id="MF_01151">
    <property type="entry name" value="GrpE"/>
    <property type="match status" value="1"/>
</dbReference>
<evidence type="ECO:0000256" key="6">
    <source>
        <dbReference type="ARBA" id="ARBA00023186"/>
    </source>
</evidence>
<evidence type="ECO:0000256" key="1">
    <source>
        <dbReference type="ARBA" id="ARBA00004496"/>
    </source>
</evidence>
<feature type="coiled-coil region" evidence="7">
    <location>
        <begin position="44"/>
        <end position="81"/>
    </location>
</feature>
<comment type="subcellular location">
    <subcellularLocation>
        <location evidence="1">Cytoplasm</location>
    </subcellularLocation>
</comment>
<evidence type="ECO:0000313" key="9">
    <source>
        <dbReference type="EMBL" id="MPM70856.1"/>
    </source>
</evidence>
<evidence type="ECO:0000256" key="4">
    <source>
        <dbReference type="ARBA" id="ARBA00022490"/>
    </source>
</evidence>
<name>A0A645BZ81_9ZZZZ</name>
<comment type="similarity">
    <text evidence="2">Belongs to the GrpE family.</text>
</comment>
<dbReference type="GO" id="GO:0000774">
    <property type="term" value="F:adenyl-nucleotide exchange factor activity"/>
    <property type="evidence" value="ECO:0007669"/>
    <property type="project" value="InterPro"/>
</dbReference>
<dbReference type="FunFam" id="2.30.22.10:FF:000001">
    <property type="entry name" value="Protein GrpE"/>
    <property type="match status" value="1"/>
</dbReference>
<dbReference type="InterPro" id="IPR009012">
    <property type="entry name" value="GrpE_head"/>
</dbReference>
<dbReference type="GO" id="GO:0006457">
    <property type="term" value="P:protein folding"/>
    <property type="evidence" value="ECO:0007669"/>
    <property type="project" value="InterPro"/>
</dbReference>
<comment type="caution">
    <text evidence="9">The sequence shown here is derived from an EMBL/GenBank/DDBJ whole genome shotgun (WGS) entry which is preliminary data.</text>
</comment>
<dbReference type="CDD" id="cd00446">
    <property type="entry name" value="GrpE"/>
    <property type="match status" value="1"/>
</dbReference>
<sequence>MTEKNQQEQEQDLKQSVSADDNVGETGLSDKEVSFDSKEVDKILASIEEKNRLLDESAERLKRLQADFDNFRRRTRQEKEELSNIVAQAIILELLPVLDNFERAIAAGETQEVTGIKSGVEMIYRQLTGALEKNGLAPIQAVGEIFNPERHEAVMKVEDSEKEDGTIIEEFQKGYIVRGRVIRPSMVKVAAN</sequence>
<feature type="compositionally biased region" description="Basic and acidic residues" evidence="8">
    <location>
        <begin position="1"/>
        <end position="13"/>
    </location>
</feature>
<keyword evidence="4" id="KW-0963">Cytoplasm</keyword>
<dbReference type="Gene3D" id="3.90.20.20">
    <property type="match status" value="1"/>
</dbReference>
<dbReference type="SUPFAM" id="SSF51064">
    <property type="entry name" value="Head domain of nucleotide exchange factor GrpE"/>
    <property type="match status" value="1"/>
</dbReference>
<keyword evidence="7" id="KW-0175">Coiled coil</keyword>
<organism evidence="9">
    <name type="scientific">bioreactor metagenome</name>
    <dbReference type="NCBI Taxonomy" id="1076179"/>
    <lineage>
        <taxon>unclassified sequences</taxon>
        <taxon>metagenomes</taxon>
        <taxon>ecological metagenomes</taxon>
    </lineage>
</organism>
<dbReference type="PRINTS" id="PR00773">
    <property type="entry name" value="GRPEPROTEIN"/>
</dbReference>
<dbReference type="Pfam" id="PF01025">
    <property type="entry name" value="GrpE"/>
    <property type="match status" value="1"/>
</dbReference>
<dbReference type="PANTHER" id="PTHR21237:SF23">
    <property type="entry name" value="GRPE PROTEIN HOMOLOG, MITOCHONDRIAL"/>
    <property type="match status" value="1"/>
</dbReference>
<dbReference type="Gene3D" id="2.30.22.10">
    <property type="entry name" value="Head domain of nucleotide exchange factor GrpE"/>
    <property type="match status" value="1"/>
</dbReference>
<dbReference type="InterPro" id="IPR013805">
    <property type="entry name" value="GrpE_CC"/>
</dbReference>
<dbReference type="SUPFAM" id="SSF58014">
    <property type="entry name" value="Coiled-coil domain of nucleotide exchange factor GrpE"/>
    <property type="match status" value="1"/>
</dbReference>
<evidence type="ECO:0000256" key="2">
    <source>
        <dbReference type="ARBA" id="ARBA00009054"/>
    </source>
</evidence>
<dbReference type="GO" id="GO:0051082">
    <property type="term" value="F:unfolded protein binding"/>
    <property type="evidence" value="ECO:0007669"/>
    <property type="project" value="TreeGrafter"/>
</dbReference>
<dbReference type="GO" id="GO:0042803">
    <property type="term" value="F:protein homodimerization activity"/>
    <property type="evidence" value="ECO:0007669"/>
    <property type="project" value="InterPro"/>
</dbReference>